<evidence type="ECO:0000313" key="2">
    <source>
        <dbReference type="EMBL" id="KAK6495684.1"/>
    </source>
</evidence>
<dbReference type="EMBL" id="JAVHJL010000012">
    <property type="protein sequence ID" value="KAK6495684.1"/>
    <property type="molecule type" value="Genomic_DNA"/>
</dbReference>
<sequence length="83" mass="9297">MKLAKDIGLRIRREAGLHPRSNTLAGQLIAIRHLSTQLLQVAGGYHFLFSMLMLLLSTVIIGAIRLERVMMMVKERDATVPTI</sequence>
<proteinExistence type="predicted"/>
<dbReference type="Proteomes" id="UP001370758">
    <property type="component" value="Unassembled WGS sequence"/>
</dbReference>
<feature type="transmembrane region" description="Helical" evidence="1">
    <location>
        <begin position="45"/>
        <end position="66"/>
    </location>
</feature>
<keyword evidence="1" id="KW-0472">Membrane</keyword>
<keyword evidence="3" id="KW-1185">Reference proteome</keyword>
<comment type="caution">
    <text evidence="2">The sequence shown here is derived from an EMBL/GenBank/DDBJ whole genome shotgun (WGS) entry which is preliminary data.</text>
</comment>
<accession>A0AAV9VR72</accession>
<dbReference type="AlphaFoldDB" id="A0AAV9VR72"/>
<name>A0AAV9VR72_9PEZI</name>
<evidence type="ECO:0000313" key="3">
    <source>
        <dbReference type="Proteomes" id="UP001370758"/>
    </source>
</evidence>
<keyword evidence="1" id="KW-1133">Transmembrane helix</keyword>
<organism evidence="2 3">
    <name type="scientific">Arthrobotrys musiformis</name>
    <dbReference type="NCBI Taxonomy" id="47236"/>
    <lineage>
        <taxon>Eukaryota</taxon>
        <taxon>Fungi</taxon>
        <taxon>Dikarya</taxon>
        <taxon>Ascomycota</taxon>
        <taxon>Pezizomycotina</taxon>
        <taxon>Orbiliomycetes</taxon>
        <taxon>Orbiliales</taxon>
        <taxon>Orbiliaceae</taxon>
        <taxon>Arthrobotrys</taxon>
    </lineage>
</organism>
<reference evidence="2 3" key="1">
    <citation type="submission" date="2023-08" db="EMBL/GenBank/DDBJ databases">
        <authorList>
            <person name="Palmer J.M."/>
        </authorList>
    </citation>
    <scope>NUCLEOTIDE SEQUENCE [LARGE SCALE GENOMIC DNA]</scope>
    <source>
        <strain evidence="2 3">TWF481</strain>
    </source>
</reference>
<gene>
    <name evidence="2" type="ORF">TWF481_002732</name>
</gene>
<evidence type="ECO:0000256" key="1">
    <source>
        <dbReference type="SAM" id="Phobius"/>
    </source>
</evidence>
<keyword evidence="1" id="KW-0812">Transmembrane</keyword>
<protein>
    <submittedName>
        <fullName evidence="2">Uncharacterized protein</fullName>
    </submittedName>
</protein>